<dbReference type="OrthoDB" id="10502379at2759"/>
<evidence type="ECO:0000256" key="3">
    <source>
        <dbReference type="SAM" id="SignalP"/>
    </source>
</evidence>
<keyword evidence="2" id="KW-0812">Transmembrane</keyword>
<feature type="transmembrane region" description="Helical" evidence="2">
    <location>
        <begin position="387"/>
        <end position="409"/>
    </location>
</feature>
<feature type="region of interest" description="Disordered" evidence="1">
    <location>
        <begin position="44"/>
        <end position="64"/>
    </location>
</feature>
<proteinExistence type="predicted"/>
<dbReference type="OMA" id="EPQKVAC"/>
<protein>
    <recommendedName>
        <fullName evidence="6">Transmembrane protein</fullName>
    </recommendedName>
</protein>
<evidence type="ECO:0000313" key="5">
    <source>
        <dbReference type="Proteomes" id="UP000030762"/>
    </source>
</evidence>
<keyword evidence="3" id="KW-0732">Signal</keyword>
<keyword evidence="2" id="KW-1133">Transmembrane helix</keyword>
<gene>
    <name evidence="4" type="ORF">SDRG_01359</name>
</gene>
<organism evidence="4 5">
    <name type="scientific">Saprolegnia diclina (strain VS20)</name>
    <dbReference type="NCBI Taxonomy" id="1156394"/>
    <lineage>
        <taxon>Eukaryota</taxon>
        <taxon>Sar</taxon>
        <taxon>Stramenopiles</taxon>
        <taxon>Oomycota</taxon>
        <taxon>Saprolegniomycetes</taxon>
        <taxon>Saprolegniales</taxon>
        <taxon>Saprolegniaceae</taxon>
        <taxon>Saprolegnia</taxon>
    </lineage>
</organism>
<feature type="signal peptide" evidence="3">
    <location>
        <begin position="1"/>
        <end position="35"/>
    </location>
</feature>
<feature type="region of interest" description="Disordered" evidence="1">
    <location>
        <begin position="78"/>
        <end position="97"/>
    </location>
</feature>
<accession>T0S842</accession>
<keyword evidence="5" id="KW-1185">Reference proteome</keyword>
<keyword evidence="2" id="KW-0472">Membrane</keyword>
<evidence type="ECO:0000256" key="1">
    <source>
        <dbReference type="SAM" id="MobiDB-lite"/>
    </source>
</evidence>
<dbReference type="AlphaFoldDB" id="T0S842"/>
<evidence type="ECO:0000313" key="4">
    <source>
        <dbReference type="EMBL" id="EQC41388.1"/>
    </source>
</evidence>
<evidence type="ECO:0000256" key="2">
    <source>
        <dbReference type="SAM" id="Phobius"/>
    </source>
</evidence>
<sequence length="484" mass="51699">MRSTPPRRSARTLRRVACACMVMAMAATTPQAVHAAADAPSAALDGGAGEPARPKNVEHVTPTGATTTVKRISISLPNKKTQVANDPSGRNAAADAPSGAVHVSTRHEAEVVEVPVAPDAAIEPFDGIRSTKISKETGLTLAERVARAQDMEKMMAKVHDTLPSVDTIAFDSFGRSGAMANGDVASKERDTTDLDDRRVPLLADAIDGDATRDEPQKVACDPVLASAKDNAGPLTAHRRLQADDQPLAGAPSKQGDASADDTPLQKPRAIEVSNEALDKGPRPHRLPNKATPITASPTHDELASWDWQETVNAWIAAASVSLEASKHACASHLRALVAALSDAYDVGEAVLWLNVHATLSFLTDVRASCDKLIANSEDARVLLRNTWGALFLGVFGAVFAGFYVLLSHVPTVAVDYYRTLDDLAKVKVKLTSVIAVVTALVVFKAQWWFWLGLVVLGLFYYWSGNKTDAAQTVHRIALRRAHSV</sequence>
<feature type="compositionally biased region" description="Basic and acidic residues" evidence="1">
    <location>
        <begin position="185"/>
        <end position="196"/>
    </location>
</feature>
<evidence type="ECO:0008006" key="6">
    <source>
        <dbReference type="Google" id="ProtNLM"/>
    </source>
</evidence>
<dbReference type="GeneID" id="19942086"/>
<feature type="transmembrane region" description="Helical" evidence="2">
    <location>
        <begin position="430"/>
        <end position="462"/>
    </location>
</feature>
<name>T0S842_SAPDV</name>
<dbReference type="Proteomes" id="UP000030762">
    <property type="component" value="Unassembled WGS sequence"/>
</dbReference>
<dbReference type="eggNOG" id="ENOG502T0TI">
    <property type="taxonomic scope" value="Eukaryota"/>
</dbReference>
<feature type="region of interest" description="Disordered" evidence="1">
    <location>
        <begin position="176"/>
        <end position="196"/>
    </location>
</feature>
<dbReference type="InParanoid" id="T0S842"/>
<feature type="chain" id="PRO_5004571484" description="Transmembrane protein" evidence="3">
    <location>
        <begin position="36"/>
        <end position="484"/>
    </location>
</feature>
<dbReference type="VEuPathDB" id="FungiDB:SDRG_01359"/>
<reference evidence="4 5" key="1">
    <citation type="submission" date="2012-04" db="EMBL/GenBank/DDBJ databases">
        <title>The Genome Sequence of Saprolegnia declina VS20.</title>
        <authorList>
            <consortium name="The Broad Institute Genome Sequencing Platform"/>
            <person name="Russ C."/>
            <person name="Nusbaum C."/>
            <person name="Tyler B."/>
            <person name="van West P."/>
            <person name="Dieguez-Uribeondo J."/>
            <person name="de Bruijn I."/>
            <person name="Tripathy S."/>
            <person name="Jiang R."/>
            <person name="Young S.K."/>
            <person name="Zeng Q."/>
            <person name="Gargeya S."/>
            <person name="Fitzgerald M."/>
            <person name="Haas B."/>
            <person name="Abouelleil A."/>
            <person name="Alvarado L."/>
            <person name="Arachchi H.M."/>
            <person name="Berlin A."/>
            <person name="Chapman S.B."/>
            <person name="Goldberg J."/>
            <person name="Griggs A."/>
            <person name="Gujja S."/>
            <person name="Hansen M."/>
            <person name="Howarth C."/>
            <person name="Imamovic A."/>
            <person name="Larimer J."/>
            <person name="McCowen C."/>
            <person name="Montmayeur A."/>
            <person name="Murphy C."/>
            <person name="Neiman D."/>
            <person name="Pearson M."/>
            <person name="Priest M."/>
            <person name="Roberts A."/>
            <person name="Saif S."/>
            <person name="Shea T."/>
            <person name="Sisk P."/>
            <person name="Sykes S."/>
            <person name="Wortman J."/>
            <person name="Nusbaum C."/>
            <person name="Birren B."/>
        </authorList>
    </citation>
    <scope>NUCLEOTIDE SEQUENCE [LARGE SCALE GENOMIC DNA]</scope>
    <source>
        <strain evidence="4 5">VS20</strain>
    </source>
</reference>
<feature type="region of interest" description="Disordered" evidence="1">
    <location>
        <begin position="240"/>
        <end position="297"/>
    </location>
</feature>
<dbReference type="RefSeq" id="XP_008605102.1">
    <property type="nucleotide sequence ID" value="XM_008606880.1"/>
</dbReference>
<dbReference type="EMBL" id="JH767134">
    <property type="protein sequence ID" value="EQC41388.1"/>
    <property type="molecule type" value="Genomic_DNA"/>
</dbReference>